<dbReference type="AlphaFoldDB" id="A0A6A5WLY0"/>
<dbReference type="EMBL" id="ML977602">
    <property type="protein sequence ID" value="KAF1998646.1"/>
    <property type="molecule type" value="Genomic_DNA"/>
</dbReference>
<dbReference type="Proteomes" id="UP000799779">
    <property type="component" value="Unassembled WGS sequence"/>
</dbReference>
<proteinExistence type="predicted"/>
<organism evidence="1 2">
    <name type="scientific">Amniculicola lignicola CBS 123094</name>
    <dbReference type="NCBI Taxonomy" id="1392246"/>
    <lineage>
        <taxon>Eukaryota</taxon>
        <taxon>Fungi</taxon>
        <taxon>Dikarya</taxon>
        <taxon>Ascomycota</taxon>
        <taxon>Pezizomycotina</taxon>
        <taxon>Dothideomycetes</taxon>
        <taxon>Pleosporomycetidae</taxon>
        <taxon>Pleosporales</taxon>
        <taxon>Amniculicolaceae</taxon>
        <taxon>Amniculicola</taxon>
    </lineage>
</organism>
<evidence type="ECO:0000313" key="1">
    <source>
        <dbReference type="EMBL" id="KAF1998646.1"/>
    </source>
</evidence>
<gene>
    <name evidence="1" type="ORF">P154DRAFT_246872</name>
</gene>
<evidence type="ECO:0000313" key="2">
    <source>
        <dbReference type="Proteomes" id="UP000799779"/>
    </source>
</evidence>
<keyword evidence="2" id="KW-1185">Reference proteome</keyword>
<name>A0A6A5WLY0_9PLEO</name>
<reference evidence="1" key="1">
    <citation type="journal article" date="2020" name="Stud. Mycol.">
        <title>101 Dothideomycetes genomes: a test case for predicting lifestyles and emergence of pathogens.</title>
        <authorList>
            <person name="Haridas S."/>
            <person name="Albert R."/>
            <person name="Binder M."/>
            <person name="Bloem J."/>
            <person name="Labutti K."/>
            <person name="Salamov A."/>
            <person name="Andreopoulos B."/>
            <person name="Baker S."/>
            <person name="Barry K."/>
            <person name="Bills G."/>
            <person name="Bluhm B."/>
            <person name="Cannon C."/>
            <person name="Castanera R."/>
            <person name="Culley D."/>
            <person name="Daum C."/>
            <person name="Ezra D."/>
            <person name="Gonzalez J."/>
            <person name="Henrissat B."/>
            <person name="Kuo A."/>
            <person name="Liang C."/>
            <person name="Lipzen A."/>
            <person name="Lutzoni F."/>
            <person name="Magnuson J."/>
            <person name="Mondo S."/>
            <person name="Nolan M."/>
            <person name="Ohm R."/>
            <person name="Pangilinan J."/>
            <person name="Park H.-J."/>
            <person name="Ramirez L."/>
            <person name="Alfaro M."/>
            <person name="Sun H."/>
            <person name="Tritt A."/>
            <person name="Yoshinaga Y."/>
            <person name="Zwiers L.-H."/>
            <person name="Turgeon B."/>
            <person name="Goodwin S."/>
            <person name="Spatafora J."/>
            <person name="Crous P."/>
            <person name="Grigoriev I."/>
        </authorList>
    </citation>
    <scope>NUCLEOTIDE SEQUENCE</scope>
    <source>
        <strain evidence="1">CBS 123094</strain>
    </source>
</reference>
<sequence length="201" mass="22162">MRLRKREGSRLDVAREARRRLSESKHTPGRVVGVVGNGCNVFVCHAQASTHDALSPKIKLQKSKTCPDTTSIERSWEAGITALLLHTCRTSQKRTLPQLRRTGSPVHFCCRAAILQQWAAALTGARLSRVANRTNRSPRIALNRPPTTVLSVQKTNPQKEQCMSPQQAVVCMRAAEQEAAACTESNMHARTTATMENGELP</sequence>
<accession>A0A6A5WLY0</accession>
<protein>
    <submittedName>
        <fullName evidence="1">Uncharacterized protein</fullName>
    </submittedName>
</protein>